<protein>
    <submittedName>
        <fullName evidence="1">Ribonucleotide reductase subunit alpha</fullName>
    </submittedName>
</protein>
<dbReference type="Proteomes" id="UP001165263">
    <property type="component" value="Unassembled WGS sequence"/>
</dbReference>
<reference evidence="1" key="1">
    <citation type="submission" date="2022-08" db="EMBL/GenBank/DDBJ databases">
        <title>Reclassification of Massilia species as members of the genera Telluria, Duganella, Pseudoduganella, Mokoshia gen. nov. and Zemynaea gen. nov. using orthogonal and non-orthogonal genome-based approaches.</title>
        <authorList>
            <person name="Bowman J.P."/>
        </authorList>
    </citation>
    <scope>NUCLEOTIDE SEQUENCE</scope>
    <source>
        <strain evidence="1">LMG 11547</strain>
    </source>
</reference>
<evidence type="ECO:0000313" key="2">
    <source>
        <dbReference type="Proteomes" id="UP001165263"/>
    </source>
</evidence>
<evidence type="ECO:0000313" key="1">
    <source>
        <dbReference type="EMBL" id="MCS0630424.1"/>
    </source>
</evidence>
<sequence length="130" mass="14147">MQLSNFSDFLTAARAQPEAQRLLFVFAVAELPQTHTPGQARRFEEGRGGALSPVMCVDKGLDELADFTMLADESRATGQPWDMVLVAALAGEQQASGIDRGLKMMIDAVHRGAIERFLAFDPNGHAVRFA</sequence>
<keyword evidence="2" id="KW-1185">Reference proteome</keyword>
<accession>A0ABT2C161</accession>
<dbReference type="EMBL" id="JANUHC010000004">
    <property type="protein sequence ID" value="MCS0630424.1"/>
    <property type="molecule type" value="Genomic_DNA"/>
</dbReference>
<comment type="caution">
    <text evidence="1">The sequence shown here is derived from an EMBL/GenBank/DDBJ whole genome shotgun (WGS) entry which is preliminary data.</text>
</comment>
<dbReference type="RefSeq" id="WP_259449530.1">
    <property type="nucleotide sequence ID" value="NZ_CP119520.1"/>
</dbReference>
<gene>
    <name evidence="1" type="ORF">NX786_13865</name>
</gene>
<proteinExistence type="predicted"/>
<name>A0ABT2C161_9BURK</name>
<organism evidence="1 2">
    <name type="scientific">Telluria mixta</name>
    <dbReference type="NCBI Taxonomy" id="34071"/>
    <lineage>
        <taxon>Bacteria</taxon>
        <taxon>Pseudomonadati</taxon>
        <taxon>Pseudomonadota</taxon>
        <taxon>Betaproteobacteria</taxon>
        <taxon>Burkholderiales</taxon>
        <taxon>Oxalobacteraceae</taxon>
        <taxon>Telluria group</taxon>
        <taxon>Telluria</taxon>
    </lineage>
</organism>